<gene>
    <name evidence="5" type="ORF">WJU16_16250</name>
</gene>
<feature type="signal peptide" evidence="3">
    <location>
        <begin position="1"/>
        <end position="22"/>
    </location>
</feature>
<dbReference type="Pfam" id="PF00728">
    <property type="entry name" value="Glyco_hydro_20"/>
    <property type="match status" value="1"/>
</dbReference>
<keyword evidence="6" id="KW-1185">Reference proteome</keyword>
<evidence type="ECO:0000313" key="6">
    <source>
        <dbReference type="Proteomes" id="UP001485459"/>
    </source>
</evidence>
<dbReference type="SUPFAM" id="SSF51445">
    <property type="entry name" value="(Trans)glycosidases"/>
    <property type="match status" value="1"/>
</dbReference>
<dbReference type="InterPro" id="IPR017853">
    <property type="entry name" value="GH"/>
</dbReference>
<dbReference type="Proteomes" id="UP001485459">
    <property type="component" value="Chromosome"/>
</dbReference>
<feature type="chain" id="PRO_5046449739" evidence="3">
    <location>
        <begin position="23"/>
        <end position="377"/>
    </location>
</feature>
<comment type="similarity">
    <text evidence="1">Belongs to the glycosyl hydrolase 20 family.</text>
</comment>
<dbReference type="InterPro" id="IPR038901">
    <property type="entry name" value="HEXDC-like"/>
</dbReference>
<evidence type="ECO:0000256" key="2">
    <source>
        <dbReference type="ARBA" id="ARBA00022801"/>
    </source>
</evidence>
<dbReference type="PANTHER" id="PTHR21040">
    <property type="entry name" value="BCDNA.GH04120"/>
    <property type="match status" value="1"/>
</dbReference>
<proteinExistence type="inferred from homology"/>
<organism evidence="5 6">
    <name type="scientific">Chitinophaga pollutisoli</name>
    <dbReference type="NCBI Taxonomy" id="3133966"/>
    <lineage>
        <taxon>Bacteria</taxon>
        <taxon>Pseudomonadati</taxon>
        <taxon>Bacteroidota</taxon>
        <taxon>Chitinophagia</taxon>
        <taxon>Chitinophagales</taxon>
        <taxon>Chitinophagaceae</taxon>
        <taxon>Chitinophaga</taxon>
    </lineage>
</organism>
<evidence type="ECO:0000313" key="5">
    <source>
        <dbReference type="EMBL" id="WZN39554.1"/>
    </source>
</evidence>
<accession>A0ABZ2YJK0</accession>
<sequence length="377" mass="42959">MQRIMKHLLAVCIFAAAGFSAAAQHAAYKWNELPVRGLLMSVPKQQDVPVFCEFIRNALPREGVNTLAIRIEYSYQYKSHPELAEKGALSESDVKQIVKACRDAKIRLIPTMNLFAHQSEATEMGPLLKAYPHLDESPDFNPPVPWKNGGMFDFYSKSICPRHPELLKIFFPMMDELVAAFESDALHVGLDEAWIIGYDKCPRCGGGDRSEIFAEYVNKLHGHLKEKNVEMWMWSDRLIDGKTSNLLAWQASMNDTHRAIDRISKDIVITDWKYESAPPTPGYFALKGFNVLASPCSNAEVAIDQLNQVLAIRKDATRAEWALPLGQRMQGMFETMWFNSKEFIDAYYERGEYRPLAKDNVVAFKKLFKAIREAQKK</sequence>
<evidence type="ECO:0000256" key="1">
    <source>
        <dbReference type="ARBA" id="ARBA00006285"/>
    </source>
</evidence>
<evidence type="ECO:0000259" key="4">
    <source>
        <dbReference type="Pfam" id="PF00728"/>
    </source>
</evidence>
<reference evidence="6" key="1">
    <citation type="submission" date="2024-03" db="EMBL/GenBank/DDBJ databases">
        <title>Chitinophaga horti sp. nov., isolated from garden soil.</title>
        <authorList>
            <person name="Lee D.S."/>
            <person name="Han D.M."/>
            <person name="Baek J.H."/>
            <person name="Choi D.G."/>
            <person name="Jeon J.H."/>
            <person name="Jeon C.O."/>
        </authorList>
    </citation>
    <scope>NUCLEOTIDE SEQUENCE [LARGE SCALE GENOMIC DNA]</scope>
    <source>
        <strain evidence="6">GPA1</strain>
    </source>
</reference>
<keyword evidence="2" id="KW-0378">Hydrolase</keyword>
<dbReference type="PANTHER" id="PTHR21040:SF8">
    <property type="entry name" value="BCDNA.GH04120"/>
    <property type="match status" value="1"/>
</dbReference>
<dbReference type="InterPro" id="IPR015883">
    <property type="entry name" value="Glyco_hydro_20_cat"/>
</dbReference>
<dbReference type="Gene3D" id="3.20.20.80">
    <property type="entry name" value="Glycosidases"/>
    <property type="match status" value="1"/>
</dbReference>
<dbReference type="RefSeq" id="WP_341834535.1">
    <property type="nucleotide sequence ID" value="NZ_CP149822.1"/>
</dbReference>
<keyword evidence="3" id="KW-0732">Signal</keyword>
<dbReference type="EMBL" id="CP149822">
    <property type="protein sequence ID" value="WZN39554.1"/>
    <property type="molecule type" value="Genomic_DNA"/>
</dbReference>
<protein>
    <submittedName>
        <fullName evidence="5">Family 20 glycosylhydrolase</fullName>
    </submittedName>
</protein>
<name>A0ABZ2YJK0_9BACT</name>
<feature type="domain" description="Glycoside hydrolase family 20 catalytic" evidence="4">
    <location>
        <begin position="79"/>
        <end position="274"/>
    </location>
</feature>
<evidence type="ECO:0000256" key="3">
    <source>
        <dbReference type="SAM" id="SignalP"/>
    </source>
</evidence>